<sequence length="97" mass="11239">MMFEMNLTIQSYIIVVGPTLTKISFFISLDKTLYKVSSAFEAIDTCFKIFHVLNVAYPVASDHIWLLIQRELYHFTTKNDKNQSYILEIISALQNIS</sequence>
<dbReference type="AlphaFoldDB" id="A0A151XAU5"/>
<keyword evidence="2" id="KW-1185">Reference proteome</keyword>
<organism evidence="1 2">
    <name type="scientific">Mycetomoellerius zeteki</name>
    <dbReference type="NCBI Taxonomy" id="64791"/>
    <lineage>
        <taxon>Eukaryota</taxon>
        <taxon>Metazoa</taxon>
        <taxon>Ecdysozoa</taxon>
        <taxon>Arthropoda</taxon>
        <taxon>Hexapoda</taxon>
        <taxon>Insecta</taxon>
        <taxon>Pterygota</taxon>
        <taxon>Neoptera</taxon>
        <taxon>Endopterygota</taxon>
        <taxon>Hymenoptera</taxon>
        <taxon>Apocrita</taxon>
        <taxon>Aculeata</taxon>
        <taxon>Formicoidea</taxon>
        <taxon>Formicidae</taxon>
        <taxon>Myrmicinae</taxon>
        <taxon>Mycetomoellerius</taxon>
    </lineage>
</organism>
<proteinExistence type="predicted"/>
<reference evidence="1 2" key="1">
    <citation type="submission" date="2015-09" db="EMBL/GenBank/DDBJ databases">
        <title>Trachymyrmex zeteki WGS genome.</title>
        <authorList>
            <person name="Nygaard S."/>
            <person name="Hu H."/>
            <person name="Boomsma J."/>
            <person name="Zhang G."/>
        </authorList>
    </citation>
    <scope>NUCLEOTIDE SEQUENCE [LARGE SCALE GENOMIC DNA]</scope>
    <source>
        <strain evidence="1">Tzet28-1</strain>
        <tissue evidence="1">Whole body</tissue>
    </source>
</reference>
<dbReference type="STRING" id="64791.A0A151XAU5"/>
<evidence type="ECO:0000313" key="2">
    <source>
        <dbReference type="Proteomes" id="UP000075809"/>
    </source>
</evidence>
<dbReference type="EMBL" id="KQ982338">
    <property type="protein sequence ID" value="KYQ57408.1"/>
    <property type="molecule type" value="Genomic_DNA"/>
</dbReference>
<protein>
    <submittedName>
        <fullName evidence="1">Uncharacterized protein</fullName>
    </submittedName>
</protein>
<name>A0A151XAU5_9HYME</name>
<evidence type="ECO:0000313" key="1">
    <source>
        <dbReference type="EMBL" id="KYQ57408.1"/>
    </source>
</evidence>
<gene>
    <name evidence="1" type="ORF">ALC60_03631</name>
</gene>
<accession>A0A151XAU5</accession>
<dbReference type="Proteomes" id="UP000075809">
    <property type="component" value="Unassembled WGS sequence"/>
</dbReference>